<dbReference type="InterPro" id="IPR029044">
    <property type="entry name" value="Nucleotide-diphossugar_trans"/>
</dbReference>
<proteinExistence type="inferred from homology"/>
<comment type="caution">
    <text evidence="5">The sequence shown here is derived from an EMBL/GenBank/DDBJ whole genome shotgun (WGS) entry which is preliminary data.</text>
</comment>
<dbReference type="SUPFAM" id="SSF53448">
    <property type="entry name" value="Nucleotide-diphospho-sugar transferases"/>
    <property type="match status" value="1"/>
</dbReference>
<keyword evidence="2" id="KW-0328">Glycosyltransferase</keyword>
<evidence type="ECO:0000313" key="6">
    <source>
        <dbReference type="Proteomes" id="UP000275456"/>
    </source>
</evidence>
<evidence type="ECO:0000256" key="2">
    <source>
        <dbReference type="ARBA" id="ARBA00022676"/>
    </source>
</evidence>
<accession>A0A3N2APD1</accession>
<evidence type="ECO:0000313" key="5">
    <source>
        <dbReference type="EMBL" id="ROR64909.1"/>
    </source>
</evidence>
<gene>
    <name evidence="5" type="ORF">EDD26_0261</name>
</gene>
<dbReference type="PANTHER" id="PTHR43685:SF5">
    <property type="entry name" value="GLYCOSYLTRANSFERASE EPSE-RELATED"/>
    <property type="match status" value="1"/>
</dbReference>
<keyword evidence="3 5" id="KW-0808">Transferase</keyword>
<protein>
    <submittedName>
        <fullName evidence="5">Rhamnosyltransferase</fullName>
    </submittedName>
</protein>
<dbReference type="Gene3D" id="3.90.550.10">
    <property type="entry name" value="Spore Coat Polysaccharide Biosynthesis Protein SpsA, Chain A"/>
    <property type="match status" value="1"/>
</dbReference>
<evidence type="ECO:0000259" key="4">
    <source>
        <dbReference type="Pfam" id="PF00535"/>
    </source>
</evidence>
<keyword evidence="6" id="KW-1185">Reference proteome</keyword>
<dbReference type="Proteomes" id="UP000275456">
    <property type="component" value="Unassembled WGS sequence"/>
</dbReference>
<dbReference type="InterPro" id="IPR001173">
    <property type="entry name" value="Glyco_trans_2-like"/>
</dbReference>
<evidence type="ECO:0000256" key="3">
    <source>
        <dbReference type="ARBA" id="ARBA00022679"/>
    </source>
</evidence>
<dbReference type="PANTHER" id="PTHR43685">
    <property type="entry name" value="GLYCOSYLTRANSFERASE"/>
    <property type="match status" value="1"/>
</dbReference>
<comment type="similarity">
    <text evidence="1">Belongs to the glycosyltransferase 2 family.</text>
</comment>
<dbReference type="GO" id="GO:0016757">
    <property type="term" value="F:glycosyltransferase activity"/>
    <property type="evidence" value="ECO:0007669"/>
    <property type="project" value="UniProtKB-KW"/>
</dbReference>
<sequence length="303" mass="32804">MPDRPLVVVLLATHDGAAFLREQIDSILGQQGVDVRIVVSDDGSTDATPALLDELAADPRIVQLPAGAYGSAHANFLRLIRDAPVDGAAAIAFSDQDDVWNPGRLAAQLEQLRTADAVSANVIAVYDDDRRVLLDKAQPQRSLDFVLESAGPGCTFVLSPAAFDLVRHVVRTDPEADAAPIHDWLVYAIVRAAGMTWHIDPAPVIDYRQHAANDTGANLGWSQARTRLRRMRSGGFRREAAVVARIASRVAEGEQRARLAALAALLERGDARARLALLRGIGSLRRRRSERIALAGMLLLGVW</sequence>
<reference evidence="5 6" key="1">
    <citation type="submission" date="2018-11" db="EMBL/GenBank/DDBJ databases">
        <title>Sequencing the genomes of 1000 actinobacteria strains.</title>
        <authorList>
            <person name="Klenk H.-P."/>
        </authorList>
    </citation>
    <scope>NUCLEOTIDE SEQUENCE [LARGE SCALE GENOMIC DNA]</scope>
    <source>
        <strain evidence="5 6">DSM 9580</strain>
    </source>
</reference>
<dbReference type="AlphaFoldDB" id="A0A3N2APD1"/>
<evidence type="ECO:0000256" key="1">
    <source>
        <dbReference type="ARBA" id="ARBA00006739"/>
    </source>
</evidence>
<feature type="domain" description="Glycosyltransferase 2-like" evidence="4">
    <location>
        <begin position="9"/>
        <end position="136"/>
    </location>
</feature>
<dbReference type="InterPro" id="IPR050834">
    <property type="entry name" value="Glycosyltransf_2"/>
</dbReference>
<dbReference type="Pfam" id="PF00535">
    <property type="entry name" value="Glycos_transf_2"/>
    <property type="match status" value="1"/>
</dbReference>
<name>A0A3N2APD1_9MICO</name>
<dbReference type="EMBL" id="RKHJ01000001">
    <property type="protein sequence ID" value="ROR64909.1"/>
    <property type="molecule type" value="Genomic_DNA"/>
</dbReference>
<organism evidence="5 6">
    <name type="scientific">Agrococcus jenensis</name>
    <dbReference type="NCBI Taxonomy" id="46353"/>
    <lineage>
        <taxon>Bacteria</taxon>
        <taxon>Bacillati</taxon>
        <taxon>Actinomycetota</taxon>
        <taxon>Actinomycetes</taxon>
        <taxon>Micrococcales</taxon>
        <taxon>Microbacteriaceae</taxon>
        <taxon>Agrococcus</taxon>
    </lineage>
</organism>
<dbReference type="RefSeq" id="WP_170165484.1">
    <property type="nucleotide sequence ID" value="NZ_RKHJ01000001.1"/>
</dbReference>